<dbReference type="EMBL" id="SSOB01000010">
    <property type="protein sequence ID" value="THF80814.1"/>
    <property type="molecule type" value="Genomic_DNA"/>
</dbReference>
<name>A0A4S4C1H3_9BACL</name>
<comment type="caution">
    <text evidence="1">The sequence shown here is derived from an EMBL/GenBank/DDBJ whole genome shotgun (WGS) entry which is preliminary data.</text>
</comment>
<keyword evidence="2" id="KW-1185">Reference proteome</keyword>
<evidence type="ECO:0008006" key="3">
    <source>
        <dbReference type="Google" id="ProtNLM"/>
    </source>
</evidence>
<evidence type="ECO:0000313" key="1">
    <source>
        <dbReference type="EMBL" id="THF80814.1"/>
    </source>
</evidence>
<accession>A0A4S4C1H3</accession>
<sequence>MHSERTELSFERTDYSLPDHLVAIAKEFADHFKVRRSYIPDFCRLIQTSKWWNTLNLEAKLAVWAKGFGSVSGRKGIIDLVIKAFRSCSDDKEIAGLRGAMVESLVIASRGGSDILDLPAFGWGARITVKTRVAAKELKYICVAPTHAESSRTESGEVCRNRSTVDFGSWNGKHAQLYECKAQPARIGCKEVKYMQYVKSEMSALDISHELFFVCADSRESIEARLEDLGLGPLFKALGARELAAMMPA</sequence>
<protein>
    <recommendedName>
        <fullName evidence="3">Restriction endonuclease</fullName>
    </recommendedName>
</protein>
<dbReference type="AlphaFoldDB" id="A0A4S4C1H3"/>
<evidence type="ECO:0000313" key="2">
    <source>
        <dbReference type="Proteomes" id="UP000310636"/>
    </source>
</evidence>
<organism evidence="1 2">
    <name type="scientific">Cohnella fermenti</name>
    <dbReference type="NCBI Taxonomy" id="2565925"/>
    <lineage>
        <taxon>Bacteria</taxon>
        <taxon>Bacillati</taxon>
        <taxon>Bacillota</taxon>
        <taxon>Bacilli</taxon>
        <taxon>Bacillales</taxon>
        <taxon>Paenibacillaceae</taxon>
        <taxon>Cohnella</taxon>
    </lineage>
</organism>
<reference evidence="1 2" key="1">
    <citation type="submission" date="2019-04" db="EMBL/GenBank/DDBJ databases">
        <title>Cohnella sp. nov. isolated from preserved vegetables.</title>
        <authorList>
            <person name="Lin S.-Y."/>
            <person name="Hung M.-H."/>
            <person name="Young C.-C."/>
        </authorList>
    </citation>
    <scope>NUCLEOTIDE SEQUENCE [LARGE SCALE GENOMIC DNA]</scope>
    <source>
        <strain evidence="1 2">CC-MHH1044</strain>
    </source>
</reference>
<proteinExistence type="predicted"/>
<dbReference type="Proteomes" id="UP000310636">
    <property type="component" value="Unassembled WGS sequence"/>
</dbReference>
<gene>
    <name evidence="1" type="ORF">E6C55_10045</name>
</gene>